<dbReference type="Proteomes" id="UP000595618">
    <property type="component" value="Chromosome"/>
</dbReference>
<dbReference type="CDD" id="cd22231">
    <property type="entry name" value="RHH_NikR_HicB-like"/>
    <property type="match status" value="1"/>
</dbReference>
<dbReference type="EMBL" id="CP066690">
    <property type="protein sequence ID" value="QQG45642.1"/>
    <property type="molecule type" value="Genomic_DNA"/>
</dbReference>
<dbReference type="AlphaFoldDB" id="A0A7T5RK89"/>
<evidence type="ECO:0000313" key="2">
    <source>
        <dbReference type="EMBL" id="QQG45642.1"/>
    </source>
</evidence>
<evidence type="ECO:0000313" key="3">
    <source>
        <dbReference type="Proteomes" id="UP000595618"/>
    </source>
</evidence>
<dbReference type="SUPFAM" id="SSF47598">
    <property type="entry name" value="Ribbon-helix-helix"/>
    <property type="match status" value="1"/>
</dbReference>
<protein>
    <submittedName>
        <fullName evidence="2">Ribbon-helix-helix protein, CopG family</fullName>
    </submittedName>
</protein>
<dbReference type="Pfam" id="PF01402">
    <property type="entry name" value="RHH_1"/>
    <property type="match status" value="1"/>
</dbReference>
<organism evidence="2 3">
    <name type="scientific">Candidatus Sungiibacteriota bacterium</name>
    <dbReference type="NCBI Taxonomy" id="2750080"/>
    <lineage>
        <taxon>Bacteria</taxon>
        <taxon>Candidatus Sungiibacteriota</taxon>
    </lineage>
</organism>
<dbReference type="GO" id="GO:0006355">
    <property type="term" value="P:regulation of DNA-templated transcription"/>
    <property type="evidence" value="ECO:0007669"/>
    <property type="project" value="InterPro"/>
</dbReference>
<dbReference type="Gene3D" id="6.10.10.120">
    <property type="entry name" value="Antitoxin ParD1-like"/>
    <property type="match status" value="1"/>
</dbReference>
<dbReference type="InterPro" id="IPR002145">
    <property type="entry name" value="CopG"/>
</dbReference>
<gene>
    <name evidence="2" type="ORF">HYW89_01855</name>
</gene>
<dbReference type="InterPro" id="IPR038296">
    <property type="entry name" value="ParD_sf"/>
</dbReference>
<proteinExistence type="predicted"/>
<reference evidence="2 3" key="1">
    <citation type="submission" date="2020-07" db="EMBL/GenBank/DDBJ databases">
        <title>Huge and variable diversity of episymbiotic CPR bacteria and DPANN archaea in groundwater ecosystems.</title>
        <authorList>
            <person name="He C.Y."/>
            <person name="Keren R."/>
            <person name="Whittaker M."/>
            <person name="Farag I.F."/>
            <person name="Doudna J."/>
            <person name="Cate J.H.D."/>
            <person name="Banfield J.F."/>
        </authorList>
    </citation>
    <scope>NUCLEOTIDE SEQUENCE [LARGE SCALE GENOMIC DNA]</scope>
    <source>
        <strain evidence="2">NC_groundwater_541_Ag_S-0.1um_46_50</strain>
    </source>
</reference>
<dbReference type="InterPro" id="IPR010985">
    <property type="entry name" value="Ribbon_hlx_hlx"/>
</dbReference>
<evidence type="ECO:0000259" key="1">
    <source>
        <dbReference type="Pfam" id="PF01402"/>
    </source>
</evidence>
<name>A0A7T5RK89_9BACT</name>
<sequence length="71" mass="8429">MRNIINLSLPQKMTEVVEENVKKGHFSSKSEFFRMLLRLWMEGKLAEELEESRKELRGGKGKLLKSFKNFR</sequence>
<accession>A0A7T5RK89</accession>
<feature type="domain" description="Ribbon-helix-helix protein CopG" evidence="1">
    <location>
        <begin position="5"/>
        <end position="41"/>
    </location>
</feature>